<comment type="subcellular location">
    <subcellularLocation>
        <location evidence="2">Cell membrane</location>
        <topology evidence="2">Multi-pass membrane protein</topology>
    </subcellularLocation>
</comment>
<evidence type="ECO:0000256" key="9">
    <source>
        <dbReference type="ARBA" id="ARBA00022982"/>
    </source>
</evidence>
<dbReference type="GO" id="GO:0005886">
    <property type="term" value="C:plasma membrane"/>
    <property type="evidence" value="ECO:0007669"/>
    <property type="project" value="UniProtKB-SubCell"/>
</dbReference>
<dbReference type="GO" id="GO:0022904">
    <property type="term" value="P:respiratory electron transport chain"/>
    <property type="evidence" value="ECO:0007669"/>
    <property type="project" value="InterPro"/>
</dbReference>
<comment type="caution">
    <text evidence="15">The sequence shown here is derived from an EMBL/GenBank/DDBJ whole genome shotgun (WGS) entry which is preliminary data.</text>
</comment>
<dbReference type="Pfam" id="PF01292">
    <property type="entry name" value="Ni_hydr_CYTB"/>
    <property type="match status" value="1"/>
</dbReference>
<dbReference type="AlphaFoldDB" id="A0A4R5W0N2"/>
<dbReference type="PANTHER" id="PTHR30074:SF5">
    <property type="entry name" value="FORMATE DEHYDROGENASE, NITRATE-INDUCIBLE, CYTOCHROME B556(FDN) SUBUNIT"/>
    <property type="match status" value="1"/>
</dbReference>
<evidence type="ECO:0000259" key="14">
    <source>
        <dbReference type="Pfam" id="PF01292"/>
    </source>
</evidence>
<dbReference type="SUPFAM" id="SSF81342">
    <property type="entry name" value="Transmembrane di-heme cytochromes"/>
    <property type="match status" value="1"/>
</dbReference>
<sequence>MSNEKENLQIERYTPNDRSFHWATAISFILLAISGLAMFHPALFWLSNLLGGGQWTRILHPFIGLLMFGLFAILVYRFWHHNLMEPVDWQWLKQIDDVLNNREEKLPHIGRYNGGQKLLFFTLLGCMIGLLLSGLVIWRAYFSWIFPIGIIRFSALLHAFCAFILITSIIVHIYAAIWVKGSIGAMVRGKVSFGWARKHHRLWFDEIVKTPNEKQ</sequence>
<keyword evidence="8" id="KW-0479">Metal-binding</keyword>
<dbReference type="Gene3D" id="1.20.950.20">
    <property type="entry name" value="Transmembrane di-heme cytochromes, Chain C"/>
    <property type="match status" value="1"/>
</dbReference>
<organism evidence="15 16">
    <name type="scientific">Sapientia aquatica</name>
    <dbReference type="NCBI Taxonomy" id="1549640"/>
    <lineage>
        <taxon>Bacteria</taxon>
        <taxon>Pseudomonadati</taxon>
        <taxon>Pseudomonadota</taxon>
        <taxon>Betaproteobacteria</taxon>
        <taxon>Burkholderiales</taxon>
        <taxon>Oxalobacteraceae</taxon>
        <taxon>Sapientia</taxon>
    </lineage>
</organism>
<dbReference type="PANTHER" id="PTHR30074">
    <property type="entry name" value="FORMATE DEHYDROGENASE, NITRATE-INDUCIBLE, CYTOCHROME B556 FDN SUBUNIT"/>
    <property type="match status" value="1"/>
</dbReference>
<dbReference type="InterPro" id="IPR011577">
    <property type="entry name" value="Cyt_b561_bac/Ni-Hgenase"/>
</dbReference>
<evidence type="ECO:0000313" key="15">
    <source>
        <dbReference type="EMBL" id="TDK65339.1"/>
    </source>
</evidence>
<keyword evidence="16" id="KW-1185">Reference proteome</keyword>
<keyword evidence="7 13" id="KW-0812">Transmembrane</keyword>
<evidence type="ECO:0000256" key="4">
    <source>
        <dbReference type="ARBA" id="ARBA00022448"/>
    </source>
</evidence>
<feature type="domain" description="Cytochrome b561 bacterial/Ni-hydrogenase" evidence="14">
    <location>
        <begin position="13"/>
        <end position="189"/>
    </location>
</feature>
<dbReference type="OrthoDB" id="9790598at2"/>
<dbReference type="EMBL" id="SMYL01000006">
    <property type="protein sequence ID" value="TDK65339.1"/>
    <property type="molecule type" value="Genomic_DNA"/>
</dbReference>
<dbReference type="GO" id="GO:0009061">
    <property type="term" value="P:anaerobic respiration"/>
    <property type="evidence" value="ECO:0007669"/>
    <property type="project" value="TreeGrafter"/>
</dbReference>
<comment type="cofactor">
    <cofactor evidence="1">
        <name>heme</name>
        <dbReference type="ChEBI" id="CHEBI:30413"/>
    </cofactor>
</comment>
<name>A0A4R5W0N2_9BURK</name>
<evidence type="ECO:0000256" key="12">
    <source>
        <dbReference type="ARBA" id="ARBA00023136"/>
    </source>
</evidence>
<comment type="similarity">
    <text evidence="3">Belongs to the formate dehydrogenase gamma subunit family.</text>
</comment>
<dbReference type="FunFam" id="1.20.950.20:FF:000002">
    <property type="entry name" value="Formate dehydrogenase cytochrome b556 subunit"/>
    <property type="match status" value="1"/>
</dbReference>
<evidence type="ECO:0000256" key="8">
    <source>
        <dbReference type="ARBA" id="ARBA00022723"/>
    </source>
</evidence>
<keyword evidence="11" id="KW-0408">Iron</keyword>
<dbReference type="InterPro" id="IPR016174">
    <property type="entry name" value="Di-haem_cyt_TM"/>
</dbReference>
<dbReference type="NCBIfam" id="TIGR01583">
    <property type="entry name" value="formate-DH-gamm"/>
    <property type="match status" value="1"/>
</dbReference>
<keyword evidence="12 13" id="KW-0472">Membrane</keyword>
<dbReference type="RefSeq" id="WP_133329205.1">
    <property type="nucleotide sequence ID" value="NZ_SMYL01000006.1"/>
</dbReference>
<evidence type="ECO:0000256" key="7">
    <source>
        <dbReference type="ARBA" id="ARBA00022692"/>
    </source>
</evidence>
<dbReference type="GO" id="GO:0036397">
    <property type="term" value="F:formate dehydrogenase (quinone) activity"/>
    <property type="evidence" value="ECO:0007669"/>
    <property type="project" value="TreeGrafter"/>
</dbReference>
<dbReference type="InterPro" id="IPR006471">
    <property type="entry name" value="Formate_DH_gsu"/>
</dbReference>
<proteinExistence type="inferred from homology"/>
<protein>
    <submittedName>
        <fullName evidence="15">Formate dehydrogenase subunit gamma</fullName>
    </submittedName>
</protein>
<dbReference type="GO" id="GO:0009326">
    <property type="term" value="C:formate dehydrogenase complex"/>
    <property type="evidence" value="ECO:0007669"/>
    <property type="project" value="InterPro"/>
</dbReference>
<dbReference type="GO" id="GO:0009055">
    <property type="term" value="F:electron transfer activity"/>
    <property type="evidence" value="ECO:0007669"/>
    <property type="project" value="InterPro"/>
</dbReference>
<feature type="transmembrane region" description="Helical" evidence="13">
    <location>
        <begin position="118"/>
        <end position="141"/>
    </location>
</feature>
<dbReference type="GO" id="GO:0015944">
    <property type="term" value="P:formate oxidation"/>
    <property type="evidence" value="ECO:0007669"/>
    <property type="project" value="TreeGrafter"/>
</dbReference>
<evidence type="ECO:0000256" key="3">
    <source>
        <dbReference type="ARBA" id="ARBA00010747"/>
    </source>
</evidence>
<feature type="transmembrane region" description="Helical" evidence="13">
    <location>
        <begin position="20"/>
        <end position="46"/>
    </location>
</feature>
<dbReference type="InterPro" id="IPR051817">
    <property type="entry name" value="FDH_cytochrome_b556_subunit"/>
</dbReference>
<dbReference type="GO" id="GO:0046872">
    <property type="term" value="F:metal ion binding"/>
    <property type="evidence" value="ECO:0007669"/>
    <property type="project" value="UniProtKB-KW"/>
</dbReference>
<feature type="transmembrane region" description="Helical" evidence="13">
    <location>
        <begin position="153"/>
        <end position="179"/>
    </location>
</feature>
<evidence type="ECO:0000256" key="13">
    <source>
        <dbReference type="SAM" id="Phobius"/>
    </source>
</evidence>
<evidence type="ECO:0000256" key="5">
    <source>
        <dbReference type="ARBA" id="ARBA00022475"/>
    </source>
</evidence>
<gene>
    <name evidence="15" type="ORF">E2I14_13030</name>
</gene>
<keyword evidence="4" id="KW-0813">Transport</keyword>
<evidence type="ECO:0000256" key="10">
    <source>
        <dbReference type="ARBA" id="ARBA00022989"/>
    </source>
</evidence>
<keyword evidence="9" id="KW-0249">Electron transport</keyword>
<keyword evidence="6" id="KW-0349">Heme</keyword>
<keyword evidence="5" id="KW-1003">Cell membrane</keyword>
<evidence type="ECO:0000256" key="11">
    <source>
        <dbReference type="ARBA" id="ARBA00023004"/>
    </source>
</evidence>
<accession>A0A4R5W0N2</accession>
<evidence type="ECO:0000256" key="2">
    <source>
        <dbReference type="ARBA" id="ARBA00004651"/>
    </source>
</evidence>
<reference evidence="15 16" key="1">
    <citation type="submission" date="2019-03" db="EMBL/GenBank/DDBJ databases">
        <title>Sapientia aquatica gen. nov., sp. nov., isolated from a crater lake.</title>
        <authorList>
            <person name="Felfoldi T."/>
            <person name="Szabo A."/>
            <person name="Toth E."/>
            <person name="Schumann P."/>
            <person name="Keki Z."/>
            <person name="Marialigeti K."/>
            <person name="Mathe I."/>
        </authorList>
    </citation>
    <scope>NUCLEOTIDE SEQUENCE [LARGE SCALE GENOMIC DNA]</scope>
    <source>
        <strain evidence="15 16">SA-152</strain>
    </source>
</reference>
<dbReference type="GO" id="GO:0008863">
    <property type="term" value="F:formate dehydrogenase (NAD+) activity"/>
    <property type="evidence" value="ECO:0007669"/>
    <property type="project" value="InterPro"/>
</dbReference>
<evidence type="ECO:0000313" key="16">
    <source>
        <dbReference type="Proteomes" id="UP000294829"/>
    </source>
</evidence>
<evidence type="ECO:0000256" key="6">
    <source>
        <dbReference type="ARBA" id="ARBA00022617"/>
    </source>
</evidence>
<feature type="transmembrane region" description="Helical" evidence="13">
    <location>
        <begin position="58"/>
        <end position="79"/>
    </location>
</feature>
<dbReference type="Proteomes" id="UP000294829">
    <property type="component" value="Unassembled WGS sequence"/>
</dbReference>
<evidence type="ECO:0000256" key="1">
    <source>
        <dbReference type="ARBA" id="ARBA00001971"/>
    </source>
</evidence>
<keyword evidence="10 13" id="KW-1133">Transmembrane helix</keyword>